<dbReference type="AlphaFoldDB" id="A0A4Q1CAX2"/>
<dbReference type="RefSeq" id="WP_129047609.1">
    <property type="nucleotide sequence ID" value="NZ_SDHX01000001.1"/>
</dbReference>
<evidence type="ECO:0008006" key="3">
    <source>
        <dbReference type="Google" id="ProtNLM"/>
    </source>
</evidence>
<dbReference type="Proteomes" id="UP000290218">
    <property type="component" value="Unassembled WGS sequence"/>
</dbReference>
<reference evidence="1 2" key="1">
    <citation type="submission" date="2019-01" db="EMBL/GenBank/DDBJ databases">
        <title>Lacunisphaera sp. strain TWA-58.</title>
        <authorList>
            <person name="Chen W.-M."/>
        </authorList>
    </citation>
    <scope>NUCLEOTIDE SEQUENCE [LARGE SCALE GENOMIC DNA]</scope>
    <source>
        <strain evidence="1 2">TWA-58</strain>
    </source>
</reference>
<dbReference type="Gene3D" id="3.40.50.850">
    <property type="entry name" value="Isochorismatase-like"/>
    <property type="match status" value="1"/>
</dbReference>
<proteinExistence type="predicted"/>
<gene>
    <name evidence="1" type="ORF">ESB00_10320</name>
</gene>
<keyword evidence="2" id="KW-1185">Reference proteome</keyword>
<sequence length="267" mass="29222">MRLPAQLYRQFDADPALAVPGEGYGGWHTVEAELAPQHTALVVMHAWDCGQPHEFPGWRRAVEYTPRAERILREVFPPLLAAVRASPLPVFHVVGGGKDYYSHLPGHHRAIQLAGGSSLPRRVTPDPLHERMQRLRAAQGSPGAHNSADIAAGFARLDFAPSARPVGEEGIAEDGAQLAALCRAQGINHLIYSGFALNWCLLMSPGGMVDMARHGCLCSTIAEATTAVENRETAREEREKRQALWRVALEFGFVFKLADFLRALPSP</sequence>
<dbReference type="EMBL" id="SDHX01000001">
    <property type="protein sequence ID" value="RXK56243.1"/>
    <property type="molecule type" value="Genomic_DNA"/>
</dbReference>
<accession>A0A4Q1CAX2</accession>
<dbReference type="OrthoDB" id="2569218at2"/>
<dbReference type="InterPro" id="IPR036380">
    <property type="entry name" value="Isochorismatase-like_sf"/>
</dbReference>
<name>A0A4Q1CAX2_9BACT</name>
<evidence type="ECO:0000313" key="1">
    <source>
        <dbReference type="EMBL" id="RXK56243.1"/>
    </source>
</evidence>
<comment type="caution">
    <text evidence="1">The sequence shown here is derived from an EMBL/GenBank/DDBJ whole genome shotgun (WGS) entry which is preliminary data.</text>
</comment>
<dbReference type="SUPFAM" id="SSF52499">
    <property type="entry name" value="Isochorismatase-like hydrolases"/>
    <property type="match status" value="1"/>
</dbReference>
<evidence type="ECO:0000313" key="2">
    <source>
        <dbReference type="Proteomes" id="UP000290218"/>
    </source>
</evidence>
<organism evidence="1 2">
    <name type="scientific">Oleiharenicola lentus</name>
    <dbReference type="NCBI Taxonomy" id="2508720"/>
    <lineage>
        <taxon>Bacteria</taxon>
        <taxon>Pseudomonadati</taxon>
        <taxon>Verrucomicrobiota</taxon>
        <taxon>Opitutia</taxon>
        <taxon>Opitutales</taxon>
        <taxon>Opitutaceae</taxon>
        <taxon>Oleiharenicola</taxon>
    </lineage>
</organism>
<protein>
    <recommendedName>
        <fullName evidence="3">Isochorismatase family protein</fullName>
    </recommendedName>
</protein>